<keyword evidence="7" id="KW-1185">Reference proteome</keyword>
<feature type="domain" description="Gnk2-homologous" evidence="5">
    <location>
        <begin position="137"/>
        <end position="245"/>
    </location>
</feature>
<sequence>MGHHHLLTVIAAAIAMALLPGAASYPWPFCGTDNFRANSRYRENLNLVAATLPGNASTSTSKIFATASAGAGRDRVWAAGLCRGDVNGTNCFACLTQAFHDLPNDCSYNKDATIYYDPCVLRYSRIRVLSALDTDNSGLSGYVAFPPNVTANQAQFNLAVAALINATADHAALNSTRRFATGEAAFDEEVPTVYAVAQCTPDQTPAQCRSCLARIISANIAGFENAVSGRLLWLSCNFRYDNKPFFNGPAMVRLASPFPATPAPAPAPAVQPTVQPPPSVLAGVGDLKGRKYSVPVLVPAVLLPVLAALNLAICLCFWRRRQRRSIAEAKKPYPKYSTDEAEDGEMVDSMMIDISALRAATGDFDDSNKIGEGGFGVVYKVWEHWEAGKVMELVDPSMNGGFPEDDMLRCIHIGLLSVQEDPAARPVMSSVVMMLGNETVAFQAPSKPAFVARKRVANTIDSTVSLQG</sequence>
<keyword evidence="3" id="KW-0812">Transmembrane</keyword>
<dbReference type="EMBL" id="RWGY01000007">
    <property type="protein sequence ID" value="TVU38658.1"/>
    <property type="molecule type" value="Genomic_DNA"/>
</dbReference>
<dbReference type="Proteomes" id="UP000324897">
    <property type="component" value="Chromosome 4"/>
</dbReference>
<dbReference type="InterPro" id="IPR002902">
    <property type="entry name" value="GNK2"/>
</dbReference>
<dbReference type="PANTHER" id="PTHR32099:SF106">
    <property type="entry name" value="GNK2-HOMOLOGOUS DOMAIN-CONTAINING PROTEIN"/>
    <property type="match status" value="1"/>
</dbReference>
<dbReference type="PROSITE" id="PS51473">
    <property type="entry name" value="GNK2"/>
    <property type="match status" value="2"/>
</dbReference>
<feature type="chain" id="PRO_5023830090" description="Gnk2-homologous domain-containing protein" evidence="4">
    <location>
        <begin position="25"/>
        <end position="468"/>
    </location>
</feature>
<dbReference type="InterPro" id="IPR038408">
    <property type="entry name" value="GNK2_sf"/>
</dbReference>
<protein>
    <recommendedName>
        <fullName evidence="5">Gnk2-homologous domain-containing protein</fullName>
    </recommendedName>
</protein>
<organism evidence="6 7">
    <name type="scientific">Eragrostis curvula</name>
    <name type="common">weeping love grass</name>
    <dbReference type="NCBI Taxonomy" id="38414"/>
    <lineage>
        <taxon>Eukaryota</taxon>
        <taxon>Viridiplantae</taxon>
        <taxon>Streptophyta</taxon>
        <taxon>Embryophyta</taxon>
        <taxon>Tracheophyta</taxon>
        <taxon>Spermatophyta</taxon>
        <taxon>Magnoliopsida</taxon>
        <taxon>Liliopsida</taxon>
        <taxon>Poales</taxon>
        <taxon>Poaceae</taxon>
        <taxon>PACMAD clade</taxon>
        <taxon>Chloridoideae</taxon>
        <taxon>Eragrostideae</taxon>
        <taxon>Eragrostidinae</taxon>
        <taxon>Eragrostis</taxon>
    </lineage>
</organism>
<evidence type="ECO:0000313" key="6">
    <source>
        <dbReference type="EMBL" id="TVU38658.1"/>
    </source>
</evidence>
<dbReference type="Pfam" id="PF01657">
    <property type="entry name" value="Stress-antifung"/>
    <property type="match status" value="2"/>
</dbReference>
<evidence type="ECO:0000313" key="7">
    <source>
        <dbReference type="Proteomes" id="UP000324897"/>
    </source>
</evidence>
<dbReference type="Gramene" id="TVU38658">
    <property type="protein sequence ID" value="TVU38658"/>
    <property type="gene ID" value="EJB05_12042"/>
</dbReference>
<feature type="domain" description="Gnk2-homologous" evidence="5">
    <location>
        <begin position="23"/>
        <end position="128"/>
    </location>
</feature>
<proteinExistence type="predicted"/>
<keyword evidence="3" id="KW-1133">Transmembrane helix</keyword>
<keyword evidence="2" id="KW-0677">Repeat</keyword>
<evidence type="ECO:0000259" key="5">
    <source>
        <dbReference type="PROSITE" id="PS51473"/>
    </source>
</evidence>
<dbReference type="CDD" id="cd23509">
    <property type="entry name" value="Gnk2-like"/>
    <property type="match status" value="2"/>
</dbReference>
<keyword evidence="3" id="KW-0472">Membrane</keyword>
<reference evidence="6 7" key="1">
    <citation type="journal article" date="2019" name="Sci. Rep.">
        <title>A high-quality genome of Eragrostis curvula grass provides insights into Poaceae evolution and supports new strategies to enhance forage quality.</title>
        <authorList>
            <person name="Carballo J."/>
            <person name="Santos B.A.C.M."/>
            <person name="Zappacosta D."/>
            <person name="Garbus I."/>
            <person name="Selva J.P."/>
            <person name="Gallo C.A."/>
            <person name="Diaz A."/>
            <person name="Albertini E."/>
            <person name="Caccamo M."/>
            <person name="Echenique V."/>
        </authorList>
    </citation>
    <scope>NUCLEOTIDE SEQUENCE [LARGE SCALE GENOMIC DNA]</scope>
    <source>
        <strain evidence="7">cv. Victoria</strain>
        <tissue evidence="6">Leaf</tissue>
    </source>
</reference>
<evidence type="ECO:0000256" key="4">
    <source>
        <dbReference type="SAM" id="SignalP"/>
    </source>
</evidence>
<dbReference type="PANTHER" id="PTHR32099">
    <property type="entry name" value="CYSTEINE-RICH REPEAT SECRETORY PROTEIN"/>
    <property type="match status" value="1"/>
</dbReference>
<dbReference type="SUPFAM" id="SSF56112">
    <property type="entry name" value="Protein kinase-like (PK-like)"/>
    <property type="match status" value="1"/>
</dbReference>
<evidence type="ECO:0000256" key="3">
    <source>
        <dbReference type="SAM" id="Phobius"/>
    </source>
</evidence>
<keyword evidence="1 4" id="KW-0732">Signal</keyword>
<feature type="non-terminal residue" evidence="6">
    <location>
        <position position="1"/>
    </location>
</feature>
<accession>A0A5J9VS45</accession>
<dbReference type="OrthoDB" id="673386at2759"/>
<name>A0A5J9VS45_9POAL</name>
<dbReference type="AlphaFoldDB" id="A0A5J9VS45"/>
<gene>
    <name evidence="6" type="ORF">EJB05_12042</name>
</gene>
<dbReference type="InterPro" id="IPR011009">
    <property type="entry name" value="Kinase-like_dom_sf"/>
</dbReference>
<feature type="transmembrane region" description="Helical" evidence="3">
    <location>
        <begin position="296"/>
        <end position="318"/>
    </location>
</feature>
<evidence type="ECO:0000256" key="2">
    <source>
        <dbReference type="ARBA" id="ARBA00022737"/>
    </source>
</evidence>
<dbReference type="Gene3D" id="3.30.430.20">
    <property type="entry name" value="Gnk2 domain, C-X8-C-X2-C motif"/>
    <property type="match status" value="2"/>
</dbReference>
<dbReference type="FunFam" id="3.30.430.20:FF:000006">
    <property type="entry name" value="Receptor-like serine-threonine protein kinase"/>
    <property type="match status" value="1"/>
</dbReference>
<dbReference type="Gene3D" id="1.10.510.10">
    <property type="entry name" value="Transferase(Phosphotransferase) domain 1"/>
    <property type="match status" value="1"/>
</dbReference>
<feature type="signal peptide" evidence="4">
    <location>
        <begin position="1"/>
        <end position="24"/>
    </location>
</feature>
<comment type="caution">
    <text evidence="6">The sequence shown here is derived from an EMBL/GenBank/DDBJ whole genome shotgun (WGS) entry which is preliminary data.</text>
</comment>
<evidence type="ECO:0000256" key="1">
    <source>
        <dbReference type="ARBA" id="ARBA00022729"/>
    </source>
</evidence>